<reference evidence="1 2" key="1">
    <citation type="journal article" date="2007" name="Nature">
        <title>Evolution of genes and genomes on the Drosophila phylogeny.</title>
        <authorList>
            <consortium name="Drosophila 12 Genomes Consortium"/>
            <person name="Clark A.G."/>
            <person name="Eisen M.B."/>
            <person name="Smith D.R."/>
            <person name="Bergman C.M."/>
            <person name="Oliver B."/>
            <person name="Markow T.A."/>
            <person name="Kaufman T.C."/>
            <person name="Kellis M."/>
            <person name="Gelbart W."/>
            <person name="Iyer V.N."/>
            <person name="Pollard D.A."/>
            <person name="Sackton T.B."/>
            <person name="Larracuente A.M."/>
            <person name="Singh N.D."/>
            <person name="Abad J.P."/>
            <person name="Abt D.N."/>
            <person name="Adryan B."/>
            <person name="Aguade M."/>
            <person name="Akashi H."/>
            <person name="Anderson W.W."/>
            <person name="Aquadro C.F."/>
            <person name="Ardell D.H."/>
            <person name="Arguello R."/>
            <person name="Artieri C.G."/>
            <person name="Barbash D.A."/>
            <person name="Barker D."/>
            <person name="Barsanti P."/>
            <person name="Batterham P."/>
            <person name="Batzoglou S."/>
            <person name="Begun D."/>
            <person name="Bhutkar A."/>
            <person name="Blanco E."/>
            <person name="Bosak S.A."/>
            <person name="Bradley R.K."/>
            <person name="Brand A.D."/>
            <person name="Brent M.R."/>
            <person name="Brooks A.N."/>
            <person name="Brown R.H."/>
            <person name="Butlin R.K."/>
            <person name="Caggese C."/>
            <person name="Calvi B.R."/>
            <person name="Bernardo de Carvalho A."/>
            <person name="Caspi A."/>
            <person name="Castrezana S."/>
            <person name="Celniker S.E."/>
            <person name="Chang J.L."/>
            <person name="Chapple C."/>
            <person name="Chatterji S."/>
            <person name="Chinwalla A."/>
            <person name="Civetta A."/>
            <person name="Clifton S.W."/>
            <person name="Comeron J.M."/>
            <person name="Costello J.C."/>
            <person name="Coyne J.A."/>
            <person name="Daub J."/>
            <person name="David R.G."/>
            <person name="Delcher A.L."/>
            <person name="Delehaunty K."/>
            <person name="Do C.B."/>
            <person name="Ebling H."/>
            <person name="Edwards K."/>
            <person name="Eickbush T."/>
            <person name="Evans J.D."/>
            <person name="Filipski A."/>
            <person name="Findeiss S."/>
            <person name="Freyhult E."/>
            <person name="Fulton L."/>
            <person name="Fulton R."/>
            <person name="Garcia A.C."/>
            <person name="Gardiner A."/>
            <person name="Garfield D.A."/>
            <person name="Garvin B.E."/>
            <person name="Gibson G."/>
            <person name="Gilbert D."/>
            <person name="Gnerre S."/>
            <person name="Godfrey J."/>
            <person name="Good R."/>
            <person name="Gotea V."/>
            <person name="Gravely B."/>
            <person name="Greenberg A.J."/>
            <person name="Griffiths-Jones S."/>
            <person name="Gross S."/>
            <person name="Guigo R."/>
            <person name="Gustafson E.A."/>
            <person name="Haerty W."/>
            <person name="Hahn M.W."/>
            <person name="Halligan D.L."/>
            <person name="Halpern A.L."/>
            <person name="Halter G.M."/>
            <person name="Han M.V."/>
            <person name="Heger A."/>
            <person name="Hillier L."/>
            <person name="Hinrichs A.S."/>
            <person name="Holmes I."/>
            <person name="Hoskins R.A."/>
            <person name="Hubisz M.J."/>
            <person name="Hultmark D."/>
            <person name="Huntley M.A."/>
            <person name="Jaffe D.B."/>
            <person name="Jagadeeshan S."/>
            <person name="Jeck W.R."/>
            <person name="Johnson J."/>
            <person name="Jones C.D."/>
            <person name="Jordan W.C."/>
            <person name="Karpen G.H."/>
            <person name="Kataoka E."/>
            <person name="Keightley P.D."/>
            <person name="Kheradpour P."/>
            <person name="Kirkness E.F."/>
            <person name="Koerich L.B."/>
            <person name="Kristiansen K."/>
            <person name="Kudrna D."/>
            <person name="Kulathinal R.J."/>
            <person name="Kumar S."/>
            <person name="Kwok R."/>
            <person name="Lander E."/>
            <person name="Langley C.H."/>
            <person name="Lapoint R."/>
            <person name="Lazzaro B.P."/>
            <person name="Lee S.J."/>
            <person name="Levesque L."/>
            <person name="Li R."/>
            <person name="Lin C.F."/>
            <person name="Lin M.F."/>
            <person name="Lindblad-Toh K."/>
            <person name="Llopart A."/>
            <person name="Long M."/>
            <person name="Low L."/>
            <person name="Lozovsky E."/>
            <person name="Lu J."/>
            <person name="Luo M."/>
            <person name="Machado C.A."/>
            <person name="Makalowski W."/>
            <person name="Marzo M."/>
            <person name="Matsuda M."/>
            <person name="Matzkin L."/>
            <person name="McAllister B."/>
            <person name="McBride C.S."/>
            <person name="McKernan B."/>
            <person name="McKernan K."/>
            <person name="Mendez-Lago M."/>
            <person name="Minx P."/>
            <person name="Mollenhauer M.U."/>
            <person name="Montooth K."/>
            <person name="Mount S.M."/>
            <person name="Mu X."/>
            <person name="Myers E."/>
            <person name="Negre B."/>
            <person name="Newfeld S."/>
            <person name="Nielsen R."/>
            <person name="Noor M.A."/>
            <person name="O'Grady P."/>
            <person name="Pachter L."/>
            <person name="Papaceit M."/>
            <person name="Parisi M.J."/>
            <person name="Parisi M."/>
            <person name="Parts L."/>
            <person name="Pedersen J.S."/>
            <person name="Pesole G."/>
            <person name="Phillippy A.M."/>
            <person name="Ponting C.P."/>
            <person name="Pop M."/>
            <person name="Porcelli D."/>
            <person name="Powell J.R."/>
            <person name="Prohaska S."/>
            <person name="Pruitt K."/>
            <person name="Puig M."/>
            <person name="Quesneville H."/>
            <person name="Ram K.R."/>
            <person name="Rand D."/>
            <person name="Rasmussen M.D."/>
            <person name="Reed L.K."/>
            <person name="Reenan R."/>
            <person name="Reily A."/>
            <person name="Remington K.A."/>
            <person name="Rieger T.T."/>
            <person name="Ritchie M.G."/>
            <person name="Robin C."/>
            <person name="Rogers Y.H."/>
            <person name="Rohde C."/>
            <person name="Rozas J."/>
            <person name="Rubenfield M.J."/>
            <person name="Ruiz A."/>
            <person name="Russo S."/>
            <person name="Salzberg S.L."/>
            <person name="Sanchez-Gracia A."/>
            <person name="Saranga D.J."/>
            <person name="Sato H."/>
            <person name="Schaeffer S.W."/>
            <person name="Schatz M.C."/>
            <person name="Schlenke T."/>
            <person name="Schwartz R."/>
            <person name="Segarra C."/>
            <person name="Singh R.S."/>
            <person name="Sirot L."/>
            <person name="Sirota M."/>
            <person name="Sisneros N.B."/>
            <person name="Smith C.D."/>
            <person name="Smith T.F."/>
            <person name="Spieth J."/>
            <person name="Stage D.E."/>
            <person name="Stark A."/>
            <person name="Stephan W."/>
            <person name="Strausberg R.L."/>
            <person name="Strempel S."/>
            <person name="Sturgill D."/>
            <person name="Sutton G."/>
            <person name="Sutton G.G."/>
            <person name="Tao W."/>
            <person name="Teichmann S."/>
            <person name="Tobari Y.N."/>
            <person name="Tomimura Y."/>
            <person name="Tsolas J.M."/>
            <person name="Valente V.L."/>
            <person name="Venter E."/>
            <person name="Venter J.C."/>
            <person name="Vicario S."/>
            <person name="Vieira F.G."/>
            <person name="Vilella A.J."/>
            <person name="Villasante A."/>
            <person name="Walenz B."/>
            <person name="Wang J."/>
            <person name="Wasserman M."/>
            <person name="Watts T."/>
            <person name="Wilson D."/>
            <person name="Wilson R.K."/>
            <person name="Wing R.A."/>
            <person name="Wolfner M.F."/>
            <person name="Wong A."/>
            <person name="Wong G.K."/>
            <person name="Wu C.I."/>
            <person name="Wu G."/>
            <person name="Yamamoto D."/>
            <person name="Yang H.P."/>
            <person name="Yang S.P."/>
            <person name="Yorke J.A."/>
            <person name="Yoshida K."/>
            <person name="Zdobnov E."/>
            <person name="Zhang P."/>
            <person name="Zhang Y."/>
            <person name="Zimin A.V."/>
            <person name="Baldwin J."/>
            <person name="Abdouelleil A."/>
            <person name="Abdulkadir J."/>
            <person name="Abebe A."/>
            <person name="Abera B."/>
            <person name="Abreu J."/>
            <person name="Acer S.C."/>
            <person name="Aftuck L."/>
            <person name="Alexander A."/>
            <person name="An P."/>
            <person name="Anderson E."/>
            <person name="Anderson S."/>
            <person name="Arachi H."/>
            <person name="Azer M."/>
            <person name="Bachantsang P."/>
            <person name="Barry A."/>
            <person name="Bayul T."/>
            <person name="Berlin A."/>
            <person name="Bessette D."/>
            <person name="Bloom T."/>
            <person name="Blye J."/>
            <person name="Boguslavskiy L."/>
            <person name="Bonnet C."/>
            <person name="Boukhgalter B."/>
            <person name="Bourzgui I."/>
            <person name="Brown A."/>
            <person name="Cahill P."/>
            <person name="Channer S."/>
            <person name="Cheshatsang Y."/>
            <person name="Chuda L."/>
            <person name="Citroen M."/>
            <person name="Collymore A."/>
            <person name="Cooke P."/>
            <person name="Costello M."/>
            <person name="D'Aco K."/>
            <person name="Daza R."/>
            <person name="De Haan G."/>
            <person name="DeGray S."/>
            <person name="DeMaso C."/>
            <person name="Dhargay N."/>
            <person name="Dooley K."/>
            <person name="Dooley E."/>
            <person name="Doricent M."/>
            <person name="Dorje P."/>
            <person name="Dorjee K."/>
            <person name="Dupes A."/>
            <person name="Elong R."/>
            <person name="Falk J."/>
            <person name="Farina A."/>
            <person name="Faro S."/>
            <person name="Ferguson D."/>
            <person name="Fisher S."/>
            <person name="Foley C.D."/>
            <person name="Franke A."/>
            <person name="Friedrich D."/>
            <person name="Gadbois L."/>
            <person name="Gearin G."/>
            <person name="Gearin C.R."/>
            <person name="Giannoukos G."/>
            <person name="Goode T."/>
            <person name="Graham J."/>
            <person name="Grandbois E."/>
            <person name="Grewal S."/>
            <person name="Gyaltsen K."/>
            <person name="Hafez N."/>
            <person name="Hagos B."/>
            <person name="Hall J."/>
            <person name="Henson C."/>
            <person name="Hollinger A."/>
            <person name="Honan T."/>
            <person name="Huard M.D."/>
            <person name="Hughes L."/>
            <person name="Hurhula B."/>
            <person name="Husby M.E."/>
            <person name="Kamat A."/>
            <person name="Kanga B."/>
            <person name="Kashin S."/>
            <person name="Khazanovich D."/>
            <person name="Kisner P."/>
            <person name="Lance K."/>
            <person name="Lara M."/>
            <person name="Lee W."/>
            <person name="Lennon N."/>
            <person name="Letendre F."/>
            <person name="LeVine R."/>
            <person name="Lipovsky A."/>
            <person name="Liu X."/>
            <person name="Liu J."/>
            <person name="Liu S."/>
            <person name="Lokyitsang T."/>
            <person name="Lokyitsang Y."/>
            <person name="Lubonja R."/>
            <person name="Lui A."/>
            <person name="MacDonald P."/>
            <person name="Magnisalis V."/>
            <person name="Maru K."/>
            <person name="Matthews C."/>
            <person name="McCusker W."/>
            <person name="McDonough S."/>
            <person name="Mehta T."/>
            <person name="Meldrim J."/>
            <person name="Meneus L."/>
            <person name="Mihai O."/>
            <person name="Mihalev A."/>
            <person name="Mihova T."/>
            <person name="Mittelman R."/>
            <person name="Mlenga V."/>
            <person name="Montmayeur A."/>
            <person name="Mulrain L."/>
            <person name="Navidi A."/>
            <person name="Naylor J."/>
            <person name="Negash T."/>
            <person name="Nguyen T."/>
            <person name="Nguyen N."/>
            <person name="Nicol R."/>
            <person name="Norbu C."/>
            <person name="Norbu N."/>
            <person name="Novod N."/>
            <person name="O'Neill B."/>
            <person name="Osman S."/>
            <person name="Markiewicz E."/>
            <person name="Oyono O.L."/>
            <person name="Patti C."/>
            <person name="Phunkhang P."/>
            <person name="Pierre F."/>
            <person name="Priest M."/>
            <person name="Raghuraman S."/>
            <person name="Rege F."/>
            <person name="Reyes R."/>
            <person name="Rise C."/>
            <person name="Rogov P."/>
            <person name="Ross K."/>
            <person name="Ryan E."/>
            <person name="Settipalli S."/>
            <person name="Shea T."/>
            <person name="Sherpa N."/>
            <person name="Shi L."/>
            <person name="Shih D."/>
            <person name="Sparrow T."/>
            <person name="Spaulding J."/>
            <person name="Stalker J."/>
            <person name="Stange-Thomann N."/>
            <person name="Stavropoulos S."/>
            <person name="Stone C."/>
            <person name="Strader C."/>
            <person name="Tesfaye S."/>
            <person name="Thomson T."/>
            <person name="Thoulutsang Y."/>
            <person name="Thoulutsang D."/>
            <person name="Topham K."/>
            <person name="Topping I."/>
            <person name="Tsamla T."/>
            <person name="Vassiliev H."/>
            <person name="Vo A."/>
            <person name="Wangchuk T."/>
            <person name="Wangdi T."/>
            <person name="Weiand M."/>
            <person name="Wilkinson J."/>
            <person name="Wilson A."/>
            <person name="Yadav S."/>
            <person name="Young G."/>
            <person name="Yu Q."/>
            <person name="Zembek L."/>
            <person name="Zhong D."/>
            <person name="Zimmer A."/>
            <person name="Zwirko Z."/>
            <person name="Jaffe D.B."/>
            <person name="Alvarez P."/>
            <person name="Brockman W."/>
            <person name="Butler J."/>
            <person name="Chin C."/>
            <person name="Gnerre S."/>
            <person name="Grabherr M."/>
            <person name="Kleber M."/>
            <person name="Mauceli E."/>
            <person name="MacCallum I."/>
        </authorList>
    </citation>
    <scope>NUCLEOTIDE SEQUENCE [LARGE SCALE GENOMIC DNA]</scope>
    <source>
        <strain evidence="2">Tucson 15010-1051.87</strain>
    </source>
</reference>
<accession>A0A0Q9W7R3</accession>
<organism evidence="1 2">
    <name type="scientific">Drosophila virilis</name>
    <name type="common">Fruit fly</name>
    <dbReference type="NCBI Taxonomy" id="7244"/>
    <lineage>
        <taxon>Eukaryota</taxon>
        <taxon>Metazoa</taxon>
        <taxon>Ecdysozoa</taxon>
        <taxon>Arthropoda</taxon>
        <taxon>Hexapoda</taxon>
        <taxon>Insecta</taxon>
        <taxon>Pterygota</taxon>
        <taxon>Neoptera</taxon>
        <taxon>Endopterygota</taxon>
        <taxon>Diptera</taxon>
        <taxon>Brachycera</taxon>
        <taxon>Muscomorpha</taxon>
        <taxon>Ephydroidea</taxon>
        <taxon>Drosophilidae</taxon>
        <taxon>Drosophila</taxon>
    </lineage>
</organism>
<proteinExistence type="predicted"/>
<sequence length="127" mass="13561">MSPASCMENQCKGNLYKKCPCPGPVQPAAVAVDTLPGTCPAVNIAMPTSAQLPPVMMTRTASVGGGGGGFAGGAANASRRTSLWLETLRQTRKLSYANERPMLQQQQQQLQQSPYLPICPYFLYCPP</sequence>
<evidence type="ECO:0000313" key="1">
    <source>
        <dbReference type="EMBL" id="KRF80860.1"/>
    </source>
</evidence>
<evidence type="ECO:0000313" key="2">
    <source>
        <dbReference type="Proteomes" id="UP000008792"/>
    </source>
</evidence>
<protein>
    <submittedName>
        <fullName evidence="1">Uncharacterized protein</fullName>
    </submittedName>
</protein>
<gene>
    <name evidence="1" type="primary">Dvir\GJ26592</name>
    <name evidence="1" type="ORF">Dvir_GJ26592</name>
</gene>
<dbReference type="Proteomes" id="UP000008792">
    <property type="component" value="Unassembled WGS sequence"/>
</dbReference>
<name>A0A0Q9W7R3_DROVI</name>
<keyword evidence="2" id="KW-1185">Reference proteome</keyword>
<dbReference type="InParanoid" id="A0A0Q9W7R3"/>
<dbReference type="AlphaFoldDB" id="A0A0Q9W7R3"/>
<dbReference type="EMBL" id="CH940664">
    <property type="protein sequence ID" value="KRF80860.1"/>
    <property type="molecule type" value="Genomic_DNA"/>
</dbReference>